<name>A0A8J2K885_9HEXA</name>
<dbReference type="GO" id="GO:0006357">
    <property type="term" value="P:regulation of transcription by RNA polymerase II"/>
    <property type="evidence" value="ECO:0007669"/>
    <property type="project" value="TreeGrafter"/>
</dbReference>
<dbReference type="AlphaFoldDB" id="A0A8J2K885"/>
<evidence type="ECO:0000313" key="3">
    <source>
        <dbReference type="EMBL" id="CAG7734655.1"/>
    </source>
</evidence>
<dbReference type="Proteomes" id="UP000708208">
    <property type="component" value="Unassembled WGS sequence"/>
</dbReference>
<comment type="caution">
    <text evidence="3">The sequence shown here is derived from an EMBL/GenBank/DDBJ whole genome shotgun (WGS) entry which is preliminary data.</text>
</comment>
<feature type="region of interest" description="Disordered" evidence="1">
    <location>
        <begin position="67"/>
        <end position="138"/>
    </location>
</feature>
<sequence length="138" mass="15597">AWDEISKGINLTAKEAKDKYTYLRDQFTRKKNQPSKSGSGAKKKTRFDQSEKTFMSRMAFLSGFVKSRRSTSGNYDSSPEPDSDDPEHNFETSSSDDDCDLHEAPETPTTTKAESPALKKRRLGKSNEDMKFQSKLLS</sequence>
<proteinExistence type="predicted"/>
<dbReference type="InterPro" id="IPR006578">
    <property type="entry name" value="MADF-dom"/>
</dbReference>
<accession>A0A8J2K885</accession>
<dbReference type="PANTHER" id="PTHR12243">
    <property type="entry name" value="MADF DOMAIN TRANSCRIPTION FACTOR"/>
    <property type="match status" value="1"/>
</dbReference>
<keyword evidence="4" id="KW-1185">Reference proteome</keyword>
<evidence type="ECO:0000256" key="1">
    <source>
        <dbReference type="SAM" id="MobiDB-lite"/>
    </source>
</evidence>
<reference evidence="3" key="1">
    <citation type="submission" date="2021-06" db="EMBL/GenBank/DDBJ databases">
        <authorList>
            <person name="Hodson N. C."/>
            <person name="Mongue J. A."/>
            <person name="Jaron S. K."/>
        </authorList>
    </citation>
    <scope>NUCLEOTIDE SEQUENCE</scope>
</reference>
<dbReference type="GO" id="GO:0005667">
    <property type="term" value="C:transcription regulator complex"/>
    <property type="evidence" value="ECO:0007669"/>
    <property type="project" value="TreeGrafter"/>
</dbReference>
<feature type="non-terminal residue" evidence="3">
    <location>
        <position position="138"/>
    </location>
</feature>
<gene>
    <name evidence="3" type="ORF">AFUS01_LOCUS23032</name>
</gene>
<evidence type="ECO:0000259" key="2">
    <source>
        <dbReference type="Pfam" id="PF10545"/>
    </source>
</evidence>
<feature type="domain" description="MADF" evidence="2">
    <location>
        <begin position="1"/>
        <end position="61"/>
    </location>
</feature>
<dbReference type="PANTHER" id="PTHR12243:SF69">
    <property type="entry name" value="SI:CH73-59F11.3"/>
    <property type="match status" value="1"/>
</dbReference>
<dbReference type="Pfam" id="PF10545">
    <property type="entry name" value="MADF_DNA_bdg"/>
    <property type="match status" value="1"/>
</dbReference>
<dbReference type="GO" id="GO:0005634">
    <property type="term" value="C:nucleus"/>
    <property type="evidence" value="ECO:0007669"/>
    <property type="project" value="TreeGrafter"/>
</dbReference>
<feature type="compositionally biased region" description="Low complexity" evidence="1">
    <location>
        <begin position="106"/>
        <end position="116"/>
    </location>
</feature>
<evidence type="ECO:0000313" key="4">
    <source>
        <dbReference type="Proteomes" id="UP000708208"/>
    </source>
</evidence>
<dbReference type="EMBL" id="CAJVCH010273844">
    <property type="protein sequence ID" value="CAG7734655.1"/>
    <property type="molecule type" value="Genomic_DNA"/>
</dbReference>
<feature type="non-terminal residue" evidence="3">
    <location>
        <position position="1"/>
    </location>
</feature>
<feature type="region of interest" description="Disordered" evidence="1">
    <location>
        <begin position="25"/>
        <end position="50"/>
    </location>
</feature>
<protein>
    <recommendedName>
        <fullName evidence="2">MADF domain-containing protein</fullName>
    </recommendedName>
</protein>
<organism evidence="3 4">
    <name type="scientific">Allacma fusca</name>
    <dbReference type="NCBI Taxonomy" id="39272"/>
    <lineage>
        <taxon>Eukaryota</taxon>
        <taxon>Metazoa</taxon>
        <taxon>Ecdysozoa</taxon>
        <taxon>Arthropoda</taxon>
        <taxon>Hexapoda</taxon>
        <taxon>Collembola</taxon>
        <taxon>Symphypleona</taxon>
        <taxon>Sminthuridae</taxon>
        <taxon>Allacma</taxon>
    </lineage>
</organism>
<dbReference type="InterPro" id="IPR039353">
    <property type="entry name" value="TF_Adf1"/>
</dbReference>